<reference evidence="4 5" key="1">
    <citation type="submission" date="2018-08" db="EMBL/GenBank/DDBJ databases">
        <title>A genome reference for cultivated species of the human gut microbiota.</title>
        <authorList>
            <person name="Zou Y."/>
            <person name="Xue W."/>
            <person name="Luo G."/>
        </authorList>
    </citation>
    <scope>NUCLEOTIDE SEQUENCE [LARGE SCALE GENOMIC DNA]</scope>
    <source>
        <strain evidence="3 5">AF25-6</strain>
        <strain evidence="2 4">TF03-6</strain>
    </source>
</reference>
<accession>A0A3E4UJF3</accession>
<organism evidence="2 4">
    <name type="scientific">Bacteroides stercoris</name>
    <dbReference type="NCBI Taxonomy" id="46506"/>
    <lineage>
        <taxon>Bacteria</taxon>
        <taxon>Pseudomonadati</taxon>
        <taxon>Bacteroidota</taxon>
        <taxon>Bacteroidia</taxon>
        <taxon>Bacteroidales</taxon>
        <taxon>Bacteroidaceae</taxon>
        <taxon>Bacteroides</taxon>
    </lineage>
</organism>
<dbReference type="AlphaFoldDB" id="A0A3E4UJF3"/>
<dbReference type="InterPro" id="IPR027417">
    <property type="entry name" value="P-loop_NTPase"/>
</dbReference>
<sequence>MDTEVYKKSQEFLQTEGMQKIMVSTDFYFQKARDAFYKFMEYDNRRLIEEIVDWTYNKQRYSDRNDVQELLGLIDNLVAYCDVHAFNKAKLNEYEDKRVLARSNIRQNAWIKQLLLYKLDRNKCTPAIHNTVNYILKPETNINILSEEHRFIISQLLLKKDYVHDHFVSDICDFFKELDIQVSNPLNKTHLYSRLIYNLADIWCDIVKGLVARDRTEWKNQLETDFKNGAKYSVTWWHELPQPKNKILPRLRKTIENDGYFDFYYVENNEAVYKATVNDFVEASDYSLKMEEWKKKDPIWFSESLDEYVDDNKSAKILFLSSRFERLQTPIPIELFKIYKDKGLPVRAHLGAFSDIEQIEINIMADRLELLKQILLQKKQIILQGAPGTGKTYNTAALALSILGIQFNPNDHNEIMKLYDEQRKNNCIFFTTFHQSMGYEDFVEGLKPEVAENGKDVLYRVEDGIFKKICSQKEKPDFEQQYQLLQNLLKKGELRFETKTDHSPFTVILNSSGNLSISSGKYLENGSSATSITKEKLEKRDPGDKNSCYIEVIRDYMNKELQVSKPCVLIIDEINRGNISKIFGELITLLEADKRQNGEHPVSVILPYSKKEFSVPSNIYIIGTMNTTDRSTGRIDYAVRRRFAFYTLEADTEAIVSHYREKVELGEKANQLFNAVREFISDNKTEDLEMDELMVGHSYFMASSAEELRLKLDYEIIPLIKEYEKDGLLQPSDELKDKINEWESLLD</sequence>
<protein>
    <recommendedName>
        <fullName evidence="1">ATPase dynein-related AAA domain-containing protein</fullName>
    </recommendedName>
</protein>
<dbReference type="InterPro" id="IPR052934">
    <property type="entry name" value="Methyl-DNA_Rec/Restrict_Enz"/>
</dbReference>
<gene>
    <name evidence="3" type="ORF">DWY58_11650</name>
    <name evidence="2" type="ORF">DXC34_17840</name>
</gene>
<dbReference type="GO" id="GO:0016887">
    <property type="term" value="F:ATP hydrolysis activity"/>
    <property type="evidence" value="ECO:0007669"/>
    <property type="project" value="InterPro"/>
</dbReference>
<dbReference type="SUPFAM" id="SSF52540">
    <property type="entry name" value="P-loop containing nucleoside triphosphate hydrolases"/>
    <property type="match status" value="1"/>
</dbReference>
<dbReference type="EMBL" id="QRUB01000010">
    <property type="protein sequence ID" value="RGR27364.1"/>
    <property type="molecule type" value="Genomic_DNA"/>
</dbReference>
<comment type="caution">
    <text evidence="2">The sequence shown here is derived from an EMBL/GenBank/DDBJ whole genome shotgun (WGS) entry which is preliminary data.</text>
</comment>
<evidence type="ECO:0000313" key="2">
    <source>
        <dbReference type="EMBL" id="RGM09245.1"/>
    </source>
</evidence>
<dbReference type="EMBL" id="QSSV01000038">
    <property type="protein sequence ID" value="RGM09245.1"/>
    <property type="molecule type" value="Genomic_DNA"/>
</dbReference>
<evidence type="ECO:0000313" key="3">
    <source>
        <dbReference type="EMBL" id="RGR27364.1"/>
    </source>
</evidence>
<dbReference type="PANTHER" id="PTHR37291:SF1">
    <property type="entry name" value="TYPE IV METHYL-DIRECTED RESTRICTION ENZYME ECOKMCRB SUBUNIT"/>
    <property type="match status" value="1"/>
</dbReference>
<evidence type="ECO:0000313" key="5">
    <source>
        <dbReference type="Proteomes" id="UP000284161"/>
    </source>
</evidence>
<dbReference type="PANTHER" id="PTHR37291">
    <property type="entry name" value="5-METHYLCYTOSINE-SPECIFIC RESTRICTION ENZYME B"/>
    <property type="match status" value="1"/>
</dbReference>
<dbReference type="Proteomes" id="UP000261223">
    <property type="component" value="Unassembled WGS sequence"/>
</dbReference>
<name>A0A3E4UJF3_BACSE</name>
<evidence type="ECO:0000259" key="1">
    <source>
        <dbReference type="Pfam" id="PF07728"/>
    </source>
</evidence>
<dbReference type="InterPro" id="IPR011704">
    <property type="entry name" value="ATPase_dyneun-rel_AAA"/>
</dbReference>
<feature type="domain" description="ATPase dynein-related AAA" evidence="1">
    <location>
        <begin position="562"/>
        <end position="643"/>
    </location>
</feature>
<dbReference type="Proteomes" id="UP000284161">
    <property type="component" value="Unassembled WGS sequence"/>
</dbReference>
<dbReference type="RefSeq" id="WP_117742624.1">
    <property type="nucleotide sequence ID" value="NZ_QRUB01000010.1"/>
</dbReference>
<dbReference type="GO" id="GO:0005524">
    <property type="term" value="F:ATP binding"/>
    <property type="evidence" value="ECO:0007669"/>
    <property type="project" value="InterPro"/>
</dbReference>
<dbReference type="Pfam" id="PF07728">
    <property type="entry name" value="AAA_5"/>
    <property type="match status" value="1"/>
</dbReference>
<proteinExistence type="predicted"/>
<evidence type="ECO:0000313" key="4">
    <source>
        <dbReference type="Proteomes" id="UP000261223"/>
    </source>
</evidence>
<dbReference type="Gene3D" id="3.40.50.300">
    <property type="entry name" value="P-loop containing nucleotide triphosphate hydrolases"/>
    <property type="match status" value="1"/>
</dbReference>